<accession>A0A0B6YN36</accession>
<dbReference type="InterPro" id="IPR028082">
    <property type="entry name" value="Peripla_BP_I"/>
</dbReference>
<name>A0A0B6YN36_9EUPU</name>
<organism evidence="1">
    <name type="scientific">Arion vulgaris</name>
    <dbReference type="NCBI Taxonomy" id="1028688"/>
    <lineage>
        <taxon>Eukaryota</taxon>
        <taxon>Metazoa</taxon>
        <taxon>Spiralia</taxon>
        <taxon>Lophotrochozoa</taxon>
        <taxon>Mollusca</taxon>
        <taxon>Gastropoda</taxon>
        <taxon>Heterobranchia</taxon>
        <taxon>Euthyneura</taxon>
        <taxon>Panpulmonata</taxon>
        <taxon>Eupulmonata</taxon>
        <taxon>Stylommatophora</taxon>
        <taxon>Helicina</taxon>
        <taxon>Arionoidea</taxon>
        <taxon>Arionidae</taxon>
        <taxon>Arion</taxon>
    </lineage>
</organism>
<feature type="non-terminal residue" evidence="1">
    <location>
        <position position="1"/>
    </location>
</feature>
<gene>
    <name evidence="1" type="primary">ORF30519</name>
</gene>
<dbReference type="AlphaFoldDB" id="A0A0B6YN36"/>
<protein>
    <recommendedName>
        <fullName evidence="2">Receptor ligand binding region domain-containing protein</fullName>
    </recommendedName>
</protein>
<reference evidence="1" key="1">
    <citation type="submission" date="2014-12" db="EMBL/GenBank/DDBJ databases">
        <title>Insight into the proteome of Arion vulgaris.</title>
        <authorList>
            <person name="Aradska J."/>
            <person name="Bulat T."/>
            <person name="Smidak R."/>
            <person name="Sarate P."/>
            <person name="Gangsoo J."/>
            <person name="Sialana F."/>
            <person name="Bilban M."/>
            <person name="Lubec G."/>
        </authorList>
    </citation>
    <scope>NUCLEOTIDE SEQUENCE</scope>
    <source>
        <tissue evidence="1">Skin</tissue>
    </source>
</reference>
<dbReference type="EMBL" id="HACG01010707">
    <property type="protein sequence ID" value="CEK57572.1"/>
    <property type="molecule type" value="Transcribed_RNA"/>
</dbReference>
<proteinExistence type="predicted"/>
<evidence type="ECO:0008006" key="2">
    <source>
        <dbReference type="Google" id="ProtNLM"/>
    </source>
</evidence>
<evidence type="ECO:0000313" key="1">
    <source>
        <dbReference type="EMBL" id="CEK57572.1"/>
    </source>
</evidence>
<dbReference type="Gene3D" id="3.40.50.2300">
    <property type="match status" value="1"/>
</dbReference>
<sequence length="268" mass="30470">ATVKTLGWTDVAFLAQDDFSPVLSLRHEKLQVWPLRLPNMISTSSDSELQRILIELRESEREKCILHSNNRNVVMNVLKAANHLHLLHHSIDWFISYPDFEDFVGGDGKAWAGSLYGLQLLRQDKIPTNISHLYFGNISRLDLGLAVDVVGLLRDILWSETGDCSRDRLVNDYVITSEAFSWQLKNRSTTYQGALGQYTWDKHSNFRTNFTIDVLKYSGNVTKLGTITFDLGVPNVTLQYQQPSVTKGHTTKVFGQDEILRIATKQTD</sequence>
<feature type="non-terminal residue" evidence="1">
    <location>
        <position position="268"/>
    </location>
</feature>
<dbReference type="SUPFAM" id="SSF53822">
    <property type="entry name" value="Periplasmic binding protein-like I"/>
    <property type="match status" value="1"/>
</dbReference>